<evidence type="ECO:0000256" key="4">
    <source>
        <dbReference type="ARBA" id="ARBA00023157"/>
    </source>
</evidence>
<proteinExistence type="predicted"/>
<dbReference type="Gene3D" id="2.70.50.70">
    <property type="match status" value="1"/>
</dbReference>
<dbReference type="PANTHER" id="PTHR33353">
    <property type="entry name" value="PUTATIVE (AFU_ORTHOLOGUE AFUA_1G12560)-RELATED"/>
    <property type="match status" value="1"/>
</dbReference>
<keyword evidence="3" id="KW-0964">Secreted</keyword>
<organism evidence="8 9">
    <name type="scientific">Septoria linicola</name>
    <dbReference type="NCBI Taxonomy" id="215465"/>
    <lineage>
        <taxon>Eukaryota</taxon>
        <taxon>Fungi</taxon>
        <taxon>Dikarya</taxon>
        <taxon>Ascomycota</taxon>
        <taxon>Pezizomycotina</taxon>
        <taxon>Dothideomycetes</taxon>
        <taxon>Dothideomycetidae</taxon>
        <taxon>Mycosphaerellales</taxon>
        <taxon>Mycosphaerellaceae</taxon>
        <taxon>Septoria</taxon>
    </lineage>
</organism>
<feature type="chain" id="PRO_5040397053" evidence="6">
    <location>
        <begin position="22"/>
        <end position="276"/>
    </location>
</feature>
<dbReference type="EMBL" id="CP099419">
    <property type="protein sequence ID" value="USW49861.1"/>
    <property type="molecule type" value="Genomic_DNA"/>
</dbReference>
<feature type="region of interest" description="Disordered" evidence="5">
    <location>
        <begin position="249"/>
        <end position="276"/>
    </location>
</feature>
<sequence>MPSYAQLAAFAAAAAPALVSAHGHVLGVVSGGEWYAGTTPEWTYQAEKPNTAGWYANNQDNGFVEPASYADEDIICHKGATPGLGSIPVTAGESIDLQWNTWPESHHGPVITYLAAVDGEFADVTKADLQWFKIDAGGLNDGSTAPGDWASDDLIANNFTSTVPIPADIAAGNYVIRHEIIALHSAGQENGAQNYPQCLNLVVESSGSTTPVGTVGTELYKAADAGITINIYQTLDSYEMPGPALVGGGASTNGSTGGNSTAAVKTKRAHARSFRA</sequence>
<dbReference type="CDD" id="cd21175">
    <property type="entry name" value="LPMO_AA9"/>
    <property type="match status" value="1"/>
</dbReference>
<evidence type="ECO:0000259" key="7">
    <source>
        <dbReference type="Pfam" id="PF03443"/>
    </source>
</evidence>
<dbReference type="InterPro" id="IPR005103">
    <property type="entry name" value="AA9_LPMO"/>
</dbReference>
<evidence type="ECO:0000313" key="9">
    <source>
        <dbReference type="Proteomes" id="UP001056384"/>
    </source>
</evidence>
<comment type="cofactor">
    <cofactor evidence="1">
        <name>Cu(2+)</name>
        <dbReference type="ChEBI" id="CHEBI:29036"/>
    </cofactor>
</comment>
<dbReference type="GO" id="GO:0005576">
    <property type="term" value="C:extracellular region"/>
    <property type="evidence" value="ECO:0007669"/>
    <property type="project" value="UniProtKB-SubCell"/>
</dbReference>
<evidence type="ECO:0000313" key="8">
    <source>
        <dbReference type="EMBL" id="USW49861.1"/>
    </source>
</evidence>
<dbReference type="OrthoDB" id="4849160at2759"/>
<name>A0A9Q9EFK5_9PEZI</name>
<feature type="signal peptide" evidence="6">
    <location>
        <begin position="1"/>
        <end position="21"/>
    </location>
</feature>
<dbReference type="InterPro" id="IPR049892">
    <property type="entry name" value="AA9"/>
</dbReference>
<dbReference type="PANTHER" id="PTHR33353:SF34">
    <property type="entry name" value="ENDO-BETA-1,4-GLUCANASE D"/>
    <property type="match status" value="1"/>
</dbReference>
<feature type="domain" description="Auxiliary Activity family 9 catalytic" evidence="7">
    <location>
        <begin position="22"/>
        <end position="236"/>
    </location>
</feature>
<accession>A0A9Q9EFK5</accession>
<keyword evidence="6" id="KW-0732">Signal</keyword>
<dbReference type="Proteomes" id="UP001056384">
    <property type="component" value="Chromosome 2"/>
</dbReference>
<evidence type="ECO:0000256" key="3">
    <source>
        <dbReference type="ARBA" id="ARBA00022525"/>
    </source>
</evidence>
<evidence type="ECO:0000256" key="2">
    <source>
        <dbReference type="ARBA" id="ARBA00004613"/>
    </source>
</evidence>
<feature type="compositionally biased region" description="Basic residues" evidence="5">
    <location>
        <begin position="265"/>
        <end position="276"/>
    </location>
</feature>
<protein>
    <submittedName>
        <fullName evidence="8">Auxiliary Activity family 9</fullName>
    </submittedName>
</protein>
<dbReference type="AlphaFoldDB" id="A0A9Q9EFK5"/>
<keyword evidence="9" id="KW-1185">Reference proteome</keyword>
<evidence type="ECO:0000256" key="6">
    <source>
        <dbReference type="SAM" id="SignalP"/>
    </source>
</evidence>
<reference evidence="8" key="1">
    <citation type="submission" date="2022-06" db="EMBL/GenBank/DDBJ databases">
        <title>Complete genome sequences of two strains of the flax pathogen Septoria linicola.</title>
        <authorList>
            <person name="Lapalu N."/>
            <person name="Simon A."/>
            <person name="Demenou B."/>
            <person name="Paumier D."/>
            <person name="Guillot M.-P."/>
            <person name="Gout L."/>
            <person name="Valade R."/>
        </authorList>
    </citation>
    <scope>NUCLEOTIDE SEQUENCE</scope>
    <source>
        <strain evidence="8">SE15195</strain>
    </source>
</reference>
<keyword evidence="4" id="KW-1015">Disulfide bond</keyword>
<comment type="subcellular location">
    <subcellularLocation>
        <location evidence="2">Secreted</location>
    </subcellularLocation>
</comment>
<gene>
    <name evidence="8" type="ORF">Slin15195_G031800</name>
</gene>
<evidence type="ECO:0000256" key="1">
    <source>
        <dbReference type="ARBA" id="ARBA00001973"/>
    </source>
</evidence>
<evidence type="ECO:0000256" key="5">
    <source>
        <dbReference type="SAM" id="MobiDB-lite"/>
    </source>
</evidence>
<dbReference type="Pfam" id="PF03443">
    <property type="entry name" value="AA9"/>
    <property type="match status" value="1"/>
</dbReference>